<dbReference type="PANTHER" id="PTHR38926">
    <property type="entry name" value="F-BOX DOMAIN CONTAINING PROTEIN, EXPRESSED"/>
    <property type="match status" value="1"/>
</dbReference>
<dbReference type="Pfam" id="PF24758">
    <property type="entry name" value="LRR_At5g56370"/>
    <property type="match status" value="1"/>
</dbReference>
<dbReference type="Pfam" id="PF13516">
    <property type="entry name" value="LRR_6"/>
    <property type="match status" value="1"/>
</dbReference>
<reference evidence="2 3" key="1">
    <citation type="journal article" date="2014" name="PLoS ONE">
        <title>Global Analysis of Gene Expression Profiles in Physic Nut (Jatropha curcas L.) Seedlings Exposed to Salt Stress.</title>
        <authorList>
            <person name="Zhang L."/>
            <person name="Zhang C."/>
            <person name="Wu P."/>
            <person name="Chen Y."/>
            <person name="Li M."/>
            <person name="Jiang H."/>
            <person name="Wu G."/>
        </authorList>
    </citation>
    <scope>NUCLEOTIDE SEQUENCE [LARGE SCALE GENOMIC DNA]</scope>
    <source>
        <strain evidence="3">cv. GZQX0401</strain>
        <tissue evidence="2">Young leaves</tissue>
    </source>
</reference>
<evidence type="ECO:0000313" key="2">
    <source>
        <dbReference type="EMBL" id="KDP34969.1"/>
    </source>
</evidence>
<feature type="domain" description="F-box" evidence="1">
    <location>
        <begin position="15"/>
        <end position="62"/>
    </location>
</feature>
<dbReference type="Pfam" id="PF12937">
    <property type="entry name" value="F-box-like"/>
    <property type="match status" value="1"/>
</dbReference>
<proteinExistence type="predicted"/>
<name>A0A067KSZ2_JATCU</name>
<dbReference type="SMART" id="SM00256">
    <property type="entry name" value="FBOX"/>
    <property type="match status" value="1"/>
</dbReference>
<dbReference type="InterPro" id="IPR006553">
    <property type="entry name" value="Leu-rich_rpt_Cys-con_subtyp"/>
</dbReference>
<dbReference type="Proteomes" id="UP000027138">
    <property type="component" value="Unassembled WGS sequence"/>
</dbReference>
<dbReference type="InterPro" id="IPR001810">
    <property type="entry name" value="F-box_dom"/>
</dbReference>
<accession>A0A067KSZ2</accession>
<sequence>MDSRRPPSSPPQQPYRNWVELPRDITASILSRVGAVEILNTARLVCSTWRTICNDPSMWRSIDMHNLGNSWDVECDPEKMCRYAVDKSCGGLIDINIEYFGTDDLLSYIADRSSHLKRLRLAFCDDISDKGLSEAVTKFPLLEELAISRYSSISNEALEAVALCCPLLTSLKLKMGYKHTRIESNEEALAIAENMPHLRHLQIFGNKLTNEGLQAILDGCPLLESLDLRQCFNISLDGDLGKRCAEQIKDLRHPNDPIEDSPFIELSEEDYPSGCSEVYSWSDDYDDYYDDYYEFSGGSDMSDLGDLYFD</sequence>
<dbReference type="PROSITE" id="PS50181">
    <property type="entry name" value="FBOX"/>
    <property type="match status" value="1"/>
</dbReference>
<dbReference type="Gene3D" id="3.80.10.10">
    <property type="entry name" value="Ribonuclease Inhibitor"/>
    <property type="match status" value="1"/>
</dbReference>
<dbReference type="SUPFAM" id="SSF52047">
    <property type="entry name" value="RNI-like"/>
    <property type="match status" value="1"/>
</dbReference>
<dbReference type="InterPro" id="IPR001611">
    <property type="entry name" value="Leu-rich_rpt"/>
</dbReference>
<dbReference type="KEGG" id="jcu:105636886"/>
<dbReference type="EMBL" id="KK914502">
    <property type="protein sequence ID" value="KDP34969.1"/>
    <property type="molecule type" value="Genomic_DNA"/>
</dbReference>
<dbReference type="InterPro" id="IPR055411">
    <property type="entry name" value="LRR_FXL15/At3g58940/PEG3-like"/>
</dbReference>
<dbReference type="OrthoDB" id="2095648at2759"/>
<keyword evidence="3" id="KW-1185">Reference proteome</keyword>
<dbReference type="Gene3D" id="1.20.1280.50">
    <property type="match status" value="1"/>
</dbReference>
<evidence type="ECO:0000259" key="1">
    <source>
        <dbReference type="PROSITE" id="PS50181"/>
    </source>
</evidence>
<dbReference type="AlphaFoldDB" id="A0A067KSZ2"/>
<organism evidence="2 3">
    <name type="scientific">Jatropha curcas</name>
    <name type="common">Barbados nut</name>
    <dbReference type="NCBI Taxonomy" id="180498"/>
    <lineage>
        <taxon>Eukaryota</taxon>
        <taxon>Viridiplantae</taxon>
        <taxon>Streptophyta</taxon>
        <taxon>Embryophyta</taxon>
        <taxon>Tracheophyta</taxon>
        <taxon>Spermatophyta</taxon>
        <taxon>Magnoliopsida</taxon>
        <taxon>eudicotyledons</taxon>
        <taxon>Gunneridae</taxon>
        <taxon>Pentapetalae</taxon>
        <taxon>rosids</taxon>
        <taxon>fabids</taxon>
        <taxon>Malpighiales</taxon>
        <taxon>Euphorbiaceae</taxon>
        <taxon>Crotonoideae</taxon>
        <taxon>Jatropheae</taxon>
        <taxon>Jatropha</taxon>
    </lineage>
</organism>
<evidence type="ECO:0000313" key="3">
    <source>
        <dbReference type="Proteomes" id="UP000027138"/>
    </source>
</evidence>
<dbReference type="InterPro" id="IPR032675">
    <property type="entry name" value="LRR_dom_sf"/>
</dbReference>
<gene>
    <name evidence="2" type="ORF">JCGZ_09257</name>
</gene>
<dbReference type="STRING" id="180498.A0A067KSZ2"/>
<dbReference type="CDD" id="cd22164">
    <property type="entry name" value="F-box_AtSKIP19-like"/>
    <property type="match status" value="1"/>
</dbReference>
<dbReference type="SMART" id="SM00367">
    <property type="entry name" value="LRR_CC"/>
    <property type="match status" value="4"/>
</dbReference>
<protein>
    <recommendedName>
        <fullName evidence="1">F-box domain-containing protein</fullName>
    </recommendedName>
</protein>
<dbReference type="PANTHER" id="PTHR38926:SF2">
    <property type="entry name" value="F-BOX_LRR-REPEAT PROTEIN 21-RELATED"/>
    <property type="match status" value="1"/>
</dbReference>